<dbReference type="PANTHER" id="PTHR30203:SF24">
    <property type="entry name" value="BLR4935 PROTEIN"/>
    <property type="match status" value="1"/>
</dbReference>
<sequence>MRRYLIATIVALSVCNAAFAADILGDVLKQIAANNLTLQSIAHDNRADVLDLKAANTLAGPSVEYSPFFGNGYSGVAESELVVSQEMEFPTKYAARNKQAQMQQTVGEQLLAKQRRDILLQAQLLCIDIIRLNQTLAMLKERLANSEKLLQMYEKRMEAGDANALELNKVKLDCMEVRTLVNESQGERTALVQQLQQLNGGKPIDVTTTELPDFPKIPDFESYRTLTLATDADVAVAKTALRAADMNLKVQKNEWLPNISLGYRRNTEQGEAINGVLVGVSFPLYSNSRQMKAARERKESAELQVAQAKHEAVATLRTSYEQLQGLQQVIDHSDVKLLQESLTLFAKALQQGEITALAYYVEINSIYEKLQRHIDLHCQSVKLLAELHKNDLLQIGS</sequence>
<comment type="similarity">
    <text evidence="1">Belongs to the outer membrane factor (OMF) (TC 1.B.17) family.</text>
</comment>
<dbReference type="Pfam" id="PF02321">
    <property type="entry name" value="OEP"/>
    <property type="match status" value="1"/>
</dbReference>
<dbReference type="SUPFAM" id="SSF56954">
    <property type="entry name" value="Outer membrane efflux proteins (OEP)"/>
    <property type="match status" value="1"/>
</dbReference>
<proteinExistence type="inferred from homology"/>
<reference evidence="4 5" key="1">
    <citation type="submission" date="2024-04" db="EMBL/GenBank/DDBJ databases">
        <title>Human intestinal bacterial collection.</title>
        <authorList>
            <person name="Pauvert C."/>
            <person name="Hitch T.C.A."/>
            <person name="Clavel T."/>
        </authorList>
    </citation>
    <scope>NUCLEOTIDE SEQUENCE [LARGE SCALE GENOMIC DNA]</scope>
    <source>
        <strain evidence="4 5">CLA-AA-H145</strain>
    </source>
</reference>
<evidence type="ECO:0000256" key="1">
    <source>
        <dbReference type="ARBA" id="ARBA00007613"/>
    </source>
</evidence>
<dbReference type="InterPro" id="IPR010131">
    <property type="entry name" value="MdtP/NodT-like"/>
</dbReference>
<evidence type="ECO:0000313" key="5">
    <source>
        <dbReference type="Proteomes" id="UP001487296"/>
    </source>
</evidence>
<dbReference type="RefSeq" id="WP_215758998.1">
    <property type="nucleotide sequence ID" value="NZ_JAHKBE010000005.1"/>
</dbReference>
<keyword evidence="5" id="KW-1185">Reference proteome</keyword>
<name>A0ABV1FNN6_9BACT</name>
<evidence type="ECO:0000256" key="3">
    <source>
        <dbReference type="SAM" id="SignalP"/>
    </source>
</evidence>
<dbReference type="PANTHER" id="PTHR30203">
    <property type="entry name" value="OUTER MEMBRANE CATION EFFLUX PROTEIN"/>
    <property type="match status" value="1"/>
</dbReference>
<gene>
    <name evidence="4" type="ORF">AAAT34_03000</name>
</gene>
<keyword evidence="2" id="KW-0175">Coiled coil</keyword>
<dbReference type="EMBL" id="JBBNFP010000006">
    <property type="protein sequence ID" value="MEQ2486020.1"/>
    <property type="molecule type" value="Genomic_DNA"/>
</dbReference>
<feature type="chain" id="PRO_5047182639" evidence="3">
    <location>
        <begin position="21"/>
        <end position="397"/>
    </location>
</feature>
<feature type="signal peptide" evidence="3">
    <location>
        <begin position="1"/>
        <end position="20"/>
    </location>
</feature>
<dbReference type="InterPro" id="IPR003423">
    <property type="entry name" value="OMP_efflux"/>
</dbReference>
<dbReference type="Gene3D" id="1.20.1600.10">
    <property type="entry name" value="Outer membrane efflux proteins (OEP)"/>
    <property type="match status" value="1"/>
</dbReference>
<dbReference type="Proteomes" id="UP001487296">
    <property type="component" value="Unassembled WGS sequence"/>
</dbReference>
<comment type="caution">
    <text evidence="4">The sequence shown here is derived from an EMBL/GenBank/DDBJ whole genome shotgun (WGS) entry which is preliminary data.</text>
</comment>
<evidence type="ECO:0000313" key="4">
    <source>
        <dbReference type="EMBL" id="MEQ2486020.1"/>
    </source>
</evidence>
<organism evidence="4 5">
    <name type="scientific">Hallella faecis</name>
    <dbReference type="NCBI Taxonomy" id="2841596"/>
    <lineage>
        <taxon>Bacteria</taxon>
        <taxon>Pseudomonadati</taxon>
        <taxon>Bacteroidota</taxon>
        <taxon>Bacteroidia</taxon>
        <taxon>Bacteroidales</taxon>
        <taxon>Prevotellaceae</taxon>
        <taxon>Hallella</taxon>
    </lineage>
</organism>
<accession>A0ABV1FNN6</accession>
<feature type="coiled-coil region" evidence="2">
    <location>
        <begin position="129"/>
        <end position="156"/>
    </location>
</feature>
<keyword evidence="3" id="KW-0732">Signal</keyword>
<protein>
    <submittedName>
        <fullName evidence="4">TolC family protein</fullName>
    </submittedName>
</protein>
<evidence type="ECO:0000256" key="2">
    <source>
        <dbReference type="SAM" id="Coils"/>
    </source>
</evidence>